<name>A0A833DTC0_9CREN</name>
<organism evidence="2 3">
    <name type="scientific">Ignisphaera aggregans</name>
    <dbReference type="NCBI Taxonomy" id="334771"/>
    <lineage>
        <taxon>Archaea</taxon>
        <taxon>Thermoproteota</taxon>
        <taxon>Thermoprotei</taxon>
        <taxon>Desulfurococcales</taxon>
        <taxon>Desulfurococcaceae</taxon>
        <taxon>Ignisphaera</taxon>
    </lineage>
</organism>
<evidence type="ECO:0000256" key="1">
    <source>
        <dbReference type="ARBA" id="ARBA00023002"/>
    </source>
</evidence>
<accession>A0A833DTC0</accession>
<dbReference type="AlphaFoldDB" id="A0A833DTC0"/>
<reference evidence="2" key="1">
    <citation type="journal article" date="2020" name="ISME J.">
        <title>Gammaproteobacteria mediating utilization of methyl-, sulfur- and petroleum organic compounds in deep ocean hydrothermal plumes.</title>
        <authorList>
            <person name="Zhou Z."/>
            <person name="Liu Y."/>
            <person name="Pan J."/>
            <person name="Cron B.R."/>
            <person name="Toner B.M."/>
            <person name="Anantharaman K."/>
            <person name="Breier J.A."/>
            <person name="Dick G.J."/>
            <person name="Li M."/>
        </authorList>
    </citation>
    <scope>NUCLEOTIDE SEQUENCE</scope>
    <source>
        <strain evidence="2">SZUA-1435</strain>
    </source>
</reference>
<evidence type="ECO:0000313" key="3">
    <source>
        <dbReference type="Proteomes" id="UP000605805"/>
    </source>
</evidence>
<dbReference type="InterPro" id="IPR029041">
    <property type="entry name" value="FAD-linked_oxidoreductase-like"/>
</dbReference>
<evidence type="ECO:0000313" key="2">
    <source>
        <dbReference type="EMBL" id="HIP56720.1"/>
    </source>
</evidence>
<dbReference type="PANTHER" id="PTHR38755:SF1">
    <property type="entry name" value="METHYLENE-TETRAHYDROFOLATE REDUCTASE C-TERMINAL DOMAIN-CONTAINING PROTEIN"/>
    <property type="match status" value="1"/>
</dbReference>
<protein>
    <recommendedName>
        <fullName evidence="4">Methylenetetrahydrofolate reductase (NAD(P)H)</fullName>
    </recommendedName>
</protein>
<comment type="caution">
    <text evidence="2">The sequence shown here is derived from an EMBL/GenBank/DDBJ whole genome shotgun (WGS) entry which is preliminary data.</text>
</comment>
<dbReference type="Proteomes" id="UP000605805">
    <property type="component" value="Unassembled WGS sequence"/>
</dbReference>
<proteinExistence type="predicted"/>
<dbReference type="GO" id="GO:0016491">
    <property type="term" value="F:oxidoreductase activity"/>
    <property type="evidence" value="ECO:0007669"/>
    <property type="project" value="UniProtKB-KW"/>
</dbReference>
<sequence>MEILIELVPSRKFLEYAKAVANYVDGFDIPESPMGVPRPSSTVVGAVLKRVLGHDYTVVSHVRLSDINPVALASTVMGAEVAELDGVLLTVGDKPVYGSSVNQLSSEQAAEFLRSIGVRIALGAILSMRYELNAIRSRVEKPFDFFYALRVSIDSIEKLSRVSEIVTGLGKKLYAYAIIATQRNREFIEKELRQPYIELPKLSEFVEHVQDLVNGVIISCPLDREGQIESVKLLHSLQR</sequence>
<dbReference type="EMBL" id="DQTV01000031">
    <property type="protein sequence ID" value="HIP56720.1"/>
    <property type="molecule type" value="Genomic_DNA"/>
</dbReference>
<dbReference type="SUPFAM" id="SSF51730">
    <property type="entry name" value="FAD-linked oxidoreductase"/>
    <property type="match status" value="1"/>
</dbReference>
<evidence type="ECO:0008006" key="4">
    <source>
        <dbReference type="Google" id="ProtNLM"/>
    </source>
</evidence>
<keyword evidence="1" id="KW-0560">Oxidoreductase</keyword>
<gene>
    <name evidence="2" type="ORF">EYH02_01410</name>
</gene>
<dbReference type="Gene3D" id="3.20.20.220">
    <property type="match status" value="1"/>
</dbReference>
<dbReference type="PANTHER" id="PTHR38755">
    <property type="entry name" value="5,10-METHYLENETETRAHYDROFOLATE REDUCTASE"/>
    <property type="match status" value="1"/>
</dbReference>